<dbReference type="EMBL" id="QKKF02010319">
    <property type="protein sequence ID" value="RZF44733.1"/>
    <property type="molecule type" value="Genomic_DNA"/>
</dbReference>
<feature type="region of interest" description="Disordered" evidence="1">
    <location>
        <begin position="244"/>
        <end position="331"/>
    </location>
</feature>
<reference evidence="4 5" key="1">
    <citation type="journal article" date="2017" name="Gigascience">
        <title>Genome sequence of the small brown planthopper, Laodelphax striatellus.</title>
        <authorList>
            <person name="Zhu J."/>
            <person name="Jiang F."/>
            <person name="Wang X."/>
            <person name="Yang P."/>
            <person name="Bao Y."/>
            <person name="Zhao W."/>
            <person name="Wang W."/>
            <person name="Lu H."/>
            <person name="Wang Q."/>
            <person name="Cui N."/>
            <person name="Li J."/>
            <person name="Chen X."/>
            <person name="Luo L."/>
            <person name="Yu J."/>
            <person name="Kang L."/>
            <person name="Cui F."/>
        </authorList>
    </citation>
    <scope>NUCLEOTIDE SEQUENCE [LARGE SCALE GENOMIC DNA]</scope>
    <source>
        <strain evidence="4">Lst14</strain>
    </source>
</reference>
<evidence type="ECO:0000256" key="1">
    <source>
        <dbReference type="SAM" id="MobiDB-lite"/>
    </source>
</evidence>
<dbReference type="OrthoDB" id="10373089at2759"/>
<comment type="caution">
    <text evidence="4">The sequence shown here is derived from an EMBL/GenBank/DDBJ whole genome shotgun (WGS) entry which is preliminary data.</text>
</comment>
<feature type="compositionally biased region" description="Polar residues" evidence="1">
    <location>
        <begin position="252"/>
        <end position="267"/>
    </location>
</feature>
<dbReference type="Proteomes" id="UP000291343">
    <property type="component" value="Unassembled WGS sequence"/>
</dbReference>
<keyword evidence="3" id="KW-0732">Signal</keyword>
<gene>
    <name evidence="4" type="ORF">LSTR_LSTR000685</name>
</gene>
<protein>
    <recommendedName>
        <fullName evidence="6">SEA domain-containing protein</fullName>
    </recommendedName>
</protein>
<feature type="compositionally biased region" description="Polar residues" evidence="1">
    <location>
        <begin position="296"/>
        <end position="331"/>
    </location>
</feature>
<evidence type="ECO:0008006" key="6">
    <source>
        <dbReference type="Google" id="ProtNLM"/>
    </source>
</evidence>
<proteinExistence type="predicted"/>
<keyword evidence="2" id="KW-1133">Transmembrane helix</keyword>
<feature type="chain" id="PRO_5019850726" description="SEA domain-containing protein" evidence="3">
    <location>
        <begin position="19"/>
        <end position="331"/>
    </location>
</feature>
<evidence type="ECO:0000313" key="5">
    <source>
        <dbReference type="Proteomes" id="UP000291343"/>
    </source>
</evidence>
<dbReference type="AlphaFoldDB" id="A0A482XG25"/>
<dbReference type="SMR" id="A0A482XG25"/>
<evidence type="ECO:0000313" key="4">
    <source>
        <dbReference type="EMBL" id="RZF44733.1"/>
    </source>
</evidence>
<feature type="signal peptide" evidence="3">
    <location>
        <begin position="1"/>
        <end position="18"/>
    </location>
</feature>
<dbReference type="InParanoid" id="A0A482XG25"/>
<organism evidence="4 5">
    <name type="scientific">Laodelphax striatellus</name>
    <name type="common">Small brown planthopper</name>
    <name type="synonym">Delphax striatella</name>
    <dbReference type="NCBI Taxonomy" id="195883"/>
    <lineage>
        <taxon>Eukaryota</taxon>
        <taxon>Metazoa</taxon>
        <taxon>Ecdysozoa</taxon>
        <taxon>Arthropoda</taxon>
        <taxon>Hexapoda</taxon>
        <taxon>Insecta</taxon>
        <taxon>Pterygota</taxon>
        <taxon>Neoptera</taxon>
        <taxon>Paraneoptera</taxon>
        <taxon>Hemiptera</taxon>
        <taxon>Auchenorrhyncha</taxon>
        <taxon>Fulgoroidea</taxon>
        <taxon>Delphacidae</taxon>
        <taxon>Criomorphinae</taxon>
        <taxon>Laodelphax</taxon>
    </lineage>
</organism>
<name>A0A482XG25_LAOST</name>
<sequence>MSLKVWFLFVFIFSSSSGSIDEGEESNNIPQHLFICLKVPSREKFNEVMIRFKKVIAEFATNYCRETLVLTIEDLKEGNVIFDDVSTCSYSEKCVTGSLQIKIRVFPFLLNEIHLKDIWNKAKISPSLKELGIEECKEPTSYKVLIITLIIIIVILGIVLGVLLYLSWDRVLSCVSCTRGNSESNKATTDDNSWTYRNNEVYDSAYIQPPGYTASCENDQSYLEPIQKANHQYITVLSERSGKDNHGYQADNGFNTVQRSGHTMSTKCNEESDEFDSGEEFSYPSPLKAPPVPPRNENSGDSRGSASTASQPSLNTSVESSLHYLSSPIQH</sequence>
<keyword evidence="2" id="KW-0472">Membrane</keyword>
<evidence type="ECO:0000256" key="3">
    <source>
        <dbReference type="SAM" id="SignalP"/>
    </source>
</evidence>
<feature type="transmembrane region" description="Helical" evidence="2">
    <location>
        <begin position="144"/>
        <end position="166"/>
    </location>
</feature>
<keyword evidence="5" id="KW-1185">Reference proteome</keyword>
<accession>A0A482XG25</accession>
<evidence type="ECO:0000256" key="2">
    <source>
        <dbReference type="SAM" id="Phobius"/>
    </source>
</evidence>
<keyword evidence="2" id="KW-0812">Transmembrane</keyword>